<proteinExistence type="predicted"/>
<evidence type="ECO:0000313" key="3">
    <source>
        <dbReference type="Proteomes" id="UP000076532"/>
    </source>
</evidence>
<dbReference type="EMBL" id="KV417657">
    <property type="protein sequence ID" value="KZP11829.1"/>
    <property type="molecule type" value="Genomic_DNA"/>
</dbReference>
<gene>
    <name evidence="2" type="ORF">FIBSPDRAFT_848462</name>
    <name evidence="1" type="ORF">FIBSPDRAFT_870964</name>
</gene>
<dbReference type="Proteomes" id="UP000076532">
    <property type="component" value="Unassembled WGS sequence"/>
</dbReference>
<dbReference type="EMBL" id="KV417485">
    <property type="protein sequence ID" value="KZP32660.1"/>
    <property type="molecule type" value="Genomic_DNA"/>
</dbReference>
<protein>
    <submittedName>
        <fullName evidence="1">Uncharacterized protein</fullName>
    </submittedName>
</protein>
<organism evidence="1 3">
    <name type="scientific">Athelia psychrophila</name>
    <dbReference type="NCBI Taxonomy" id="1759441"/>
    <lineage>
        <taxon>Eukaryota</taxon>
        <taxon>Fungi</taxon>
        <taxon>Dikarya</taxon>
        <taxon>Basidiomycota</taxon>
        <taxon>Agaricomycotina</taxon>
        <taxon>Agaricomycetes</taxon>
        <taxon>Agaricomycetidae</taxon>
        <taxon>Atheliales</taxon>
        <taxon>Atheliaceae</taxon>
        <taxon>Athelia</taxon>
    </lineage>
</organism>
<evidence type="ECO:0000313" key="1">
    <source>
        <dbReference type="EMBL" id="KZP11829.1"/>
    </source>
</evidence>
<keyword evidence="3" id="KW-1185">Reference proteome</keyword>
<reference evidence="1 3" key="1">
    <citation type="journal article" date="2016" name="Mol. Biol. Evol.">
        <title>Comparative Genomics of Early-Diverging Mushroom-Forming Fungi Provides Insights into the Origins of Lignocellulose Decay Capabilities.</title>
        <authorList>
            <person name="Nagy L.G."/>
            <person name="Riley R."/>
            <person name="Tritt A."/>
            <person name="Adam C."/>
            <person name="Daum C."/>
            <person name="Floudas D."/>
            <person name="Sun H."/>
            <person name="Yadav J.S."/>
            <person name="Pangilinan J."/>
            <person name="Larsson K.H."/>
            <person name="Matsuura K."/>
            <person name="Barry K."/>
            <person name="Labutti K."/>
            <person name="Kuo R."/>
            <person name="Ohm R.A."/>
            <person name="Bhattacharya S.S."/>
            <person name="Shirouzu T."/>
            <person name="Yoshinaga Y."/>
            <person name="Martin F.M."/>
            <person name="Grigoriev I.V."/>
            <person name="Hibbett D.S."/>
        </authorList>
    </citation>
    <scope>NUCLEOTIDE SEQUENCE [LARGE SCALE GENOMIC DNA]</scope>
    <source>
        <strain evidence="1 3">CBS 109695</strain>
    </source>
</reference>
<accession>A0A166APJ2</accession>
<name>A0A166APJ2_9AGAM</name>
<sequence>MNGRSDRSRPFRARKFGRAQQKFNQRYDSILNRTGVFSSIESETLATAPSSLG</sequence>
<dbReference type="AlphaFoldDB" id="A0A166APJ2"/>
<evidence type="ECO:0000313" key="2">
    <source>
        <dbReference type="EMBL" id="KZP32660.1"/>
    </source>
</evidence>